<dbReference type="Proteomes" id="UP000241444">
    <property type="component" value="Unassembled WGS sequence"/>
</dbReference>
<feature type="transmembrane region" description="Helical" evidence="1">
    <location>
        <begin position="43"/>
        <end position="60"/>
    </location>
</feature>
<organism evidence="2 3">
    <name type="scientific">Phyllobacterium brassicacearum</name>
    <dbReference type="NCBI Taxonomy" id="314235"/>
    <lineage>
        <taxon>Bacteria</taxon>
        <taxon>Pseudomonadati</taxon>
        <taxon>Pseudomonadota</taxon>
        <taxon>Alphaproteobacteria</taxon>
        <taxon>Hyphomicrobiales</taxon>
        <taxon>Phyllobacteriaceae</taxon>
        <taxon>Phyllobacterium</taxon>
    </lineage>
</organism>
<dbReference type="RefSeq" id="WP_106712957.1">
    <property type="nucleotide sequence ID" value="NZ_PGGO01000017.1"/>
</dbReference>
<proteinExistence type="predicted"/>
<accession>A0A2P7BGQ8</accession>
<keyword evidence="1" id="KW-0472">Membrane</keyword>
<gene>
    <name evidence="2" type="ORF">CU102_20505</name>
</gene>
<sequence>MHDFTLLLAIIAAVLLAYQAEIDDRPAARDKYWTHANHADLTVFLFTVALVVVISLMAFAG</sequence>
<protein>
    <submittedName>
        <fullName evidence="2">Uncharacterized protein</fullName>
    </submittedName>
</protein>
<reference evidence="3" key="1">
    <citation type="submission" date="2017-11" db="EMBL/GenBank/DDBJ databases">
        <authorList>
            <person name="Kuznetsova I."/>
            <person name="Sazanova A."/>
            <person name="Chirak E."/>
            <person name="Safronova V."/>
            <person name="Willems A."/>
        </authorList>
    </citation>
    <scope>NUCLEOTIDE SEQUENCE [LARGE SCALE GENOMIC DNA]</scope>
    <source>
        <strain evidence="3">STM 196</strain>
    </source>
</reference>
<keyword evidence="1" id="KW-1133">Transmembrane helix</keyword>
<evidence type="ECO:0000313" key="2">
    <source>
        <dbReference type="EMBL" id="PSH65619.1"/>
    </source>
</evidence>
<evidence type="ECO:0000256" key="1">
    <source>
        <dbReference type="SAM" id="Phobius"/>
    </source>
</evidence>
<dbReference type="EMBL" id="PGGO01000017">
    <property type="protein sequence ID" value="PSH65619.1"/>
    <property type="molecule type" value="Genomic_DNA"/>
</dbReference>
<dbReference type="AlphaFoldDB" id="A0A2P7BGQ8"/>
<comment type="caution">
    <text evidence="2">The sequence shown here is derived from an EMBL/GenBank/DDBJ whole genome shotgun (WGS) entry which is preliminary data.</text>
</comment>
<evidence type="ECO:0000313" key="3">
    <source>
        <dbReference type="Proteomes" id="UP000241444"/>
    </source>
</evidence>
<keyword evidence="1" id="KW-0812">Transmembrane</keyword>
<keyword evidence="3" id="KW-1185">Reference proteome</keyword>
<name>A0A2P7BGQ8_9HYPH</name>